<evidence type="ECO:0000313" key="2">
    <source>
        <dbReference type="Proteomes" id="UP000007174"/>
    </source>
</evidence>
<dbReference type="AlphaFoldDB" id="H1VPI4"/>
<dbReference type="Proteomes" id="UP000007174">
    <property type="component" value="Unassembled WGS sequence"/>
</dbReference>
<organism evidence="1 2">
    <name type="scientific">Colletotrichum higginsianum (strain IMI 349063)</name>
    <name type="common">Crucifer anthracnose fungus</name>
    <dbReference type="NCBI Taxonomy" id="759273"/>
    <lineage>
        <taxon>Eukaryota</taxon>
        <taxon>Fungi</taxon>
        <taxon>Dikarya</taxon>
        <taxon>Ascomycota</taxon>
        <taxon>Pezizomycotina</taxon>
        <taxon>Sordariomycetes</taxon>
        <taxon>Hypocreomycetidae</taxon>
        <taxon>Glomerellales</taxon>
        <taxon>Glomerellaceae</taxon>
        <taxon>Colletotrichum</taxon>
        <taxon>Colletotrichum destructivum species complex</taxon>
    </lineage>
</organism>
<name>H1VPI4_COLHI</name>
<accession>H1VPI4</accession>
<gene>
    <name evidence="1" type="ORF">CH063_02762</name>
</gene>
<evidence type="ECO:0000313" key="1">
    <source>
        <dbReference type="EMBL" id="CCF42139.1"/>
    </source>
</evidence>
<proteinExistence type="predicted"/>
<reference evidence="2" key="1">
    <citation type="journal article" date="2012" name="Nat. Genet.">
        <title>Lifestyle transitions in plant pathogenic Colletotrichum fungi deciphered by genome and transcriptome analyses.</title>
        <authorList>
            <person name="O'Connell R.J."/>
            <person name="Thon M.R."/>
            <person name="Hacquard S."/>
            <person name="Amyotte S.G."/>
            <person name="Kleemann J."/>
            <person name="Torres M.F."/>
            <person name="Damm U."/>
            <person name="Buiate E.A."/>
            <person name="Epstein L."/>
            <person name="Alkan N."/>
            <person name="Altmueller J."/>
            <person name="Alvarado-Balderrama L."/>
            <person name="Bauser C.A."/>
            <person name="Becker C."/>
            <person name="Birren B.W."/>
            <person name="Chen Z."/>
            <person name="Choi J."/>
            <person name="Crouch J.A."/>
            <person name="Duvick J.P."/>
            <person name="Farman M.A."/>
            <person name="Gan P."/>
            <person name="Heiman D."/>
            <person name="Henrissat B."/>
            <person name="Howard R.J."/>
            <person name="Kabbage M."/>
            <person name="Koch C."/>
            <person name="Kracher B."/>
            <person name="Kubo Y."/>
            <person name="Law A.D."/>
            <person name="Lebrun M.-H."/>
            <person name="Lee Y.-H."/>
            <person name="Miyara I."/>
            <person name="Moore N."/>
            <person name="Neumann U."/>
            <person name="Nordstroem K."/>
            <person name="Panaccione D.G."/>
            <person name="Panstruga R."/>
            <person name="Place M."/>
            <person name="Proctor R.H."/>
            <person name="Prusky D."/>
            <person name="Rech G."/>
            <person name="Reinhardt R."/>
            <person name="Rollins J.A."/>
            <person name="Rounsley S."/>
            <person name="Schardl C.L."/>
            <person name="Schwartz D.C."/>
            <person name="Shenoy N."/>
            <person name="Shirasu K."/>
            <person name="Sikhakolli U.R."/>
            <person name="Stueber K."/>
            <person name="Sukno S.A."/>
            <person name="Sweigard J.A."/>
            <person name="Takano Y."/>
            <person name="Takahara H."/>
            <person name="Trail F."/>
            <person name="van der Does H.C."/>
            <person name="Voll L.M."/>
            <person name="Will I."/>
            <person name="Young S."/>
            <person name="Zeng Q."/>
            <person name="Zhang J."/>
            <person name="Zhou S."/>
            <person name="Dickman M.B."/>
            <person name="Schulze-Lefert P."/>
            <person name="Ver Loren van Themaat E."/>
            <person name="Ma L.-J."/>
            <person name="Vaillancourt L.J."/>
        </authorList>
    </citation>
    <scope>NUCLEOTIDE SEQUENCE [LARGE SCALE GENOMIC DNA]</scope>
    <source>
        <strain evidence="2">IMI 349063</strain>
    </source>
</reference>
<dbReference type="EMBL" id="CACQ02005168">
    <property type="protein sequence ID" value="CCF42139.1"/>
    <property type="molecule type" value="Genomic_DNA"/>
</dbReference>
<protein>
    <submittedName>
        <fullName evidence="1">Uncharacterized protein</fullName>
    </submittedName>
</protein>
<sequence>MYYQRHPAVVHTTLASLCERYSVPGRHAVAAPPETLPLLVQSRNRRHAYAVGSQLSRPRLWVERGFGYTRHGFPRRSSL</sequence>
<dbReference type="HOGENOM" id="CLU_2605907_0_0_1"/>